<protein>
    <recommendedName>
        <fullName evidence="4">Nickel/cobalt transporter regulator</fullName>
    </recommendedName>
</protein>
<name>A0AAI9HPF0_MORMO</name>
<dbReference type="RefSeq" id="WP_072868363.1">
    <property type="nucleotide sequence ID" value="NZ_CAXOOS010000002.1"/>
</dbReference>
<comment type="caution">
    <text evidence="3">The sequence shown here is derived from an EMBL/GenBank/DDBJ whole genome shotgun (WGS) entry which is preliminary data.</text>
</comment>
<gene>
    <name evidence="3" type="ORF">PN925_000655</name>
</gene>
<dbReference type="Gene3D" id="3.10.450.160">
    <property type="entry name" value="inner membrane protein cigr"/>
    <property type="match status" value="1"/>
</dbReference>
<dbReference type="EMBL" id="ABKJEP030000004">
    <property type="protein sequence ID" value="EMO9455323.1"/>
    <property type="molecule type" value="Genomic_DNA"/>
</dbReference>
<accession>A0AAI9HPF0</accession>
<proteinExistence type="predicted"/>
<feature type="region of interest" description="Disordered" evidence="1">
    <location>
        <begin position="28"/>
        <end position="54"/>
    </location>
</feature>
<dbReference type="NCBIfam" id="NF040487">
    <property type="entry name" value="T3SS_CigR_fam"/>
    <property type="match status" value="1"/>
</dbReference>
<feature type="compositionally biased region" description="Basic residues" evidence="1">
    <location>
        <begin position="33"/>
        <end position="47"/>
    </location>
</feature>
<evidence type="ECO:0000256" key="2">
    <source>
        <dbReference type="SAM" id="SignalP"/>
    </source>
</evidence>
<organism evidence="3">
    <name type="scientific">Morganella morganii</name>
    <name type="common">Proteus morganii</name>
    <dbReference type="NCBI Taxonomy" id="582"/>
    <lineage>
        <taxon>Bacteria</taxon>
        <taxon>Pseudomonadati</taxon>
        <taxon>Pseudomonadota</taxon>
        <taxon>Gammaproteobacteria</taxon>
        <taxon>Enterobacterales</taxon>
        <taxon>Morganellaceae</taxon>
        <taxon>Morganella</taxon>
    </lineage>
</organism>
<feature type="chain" id="PRO_5042523794" description="Nickel/cobalt transporter regulator" evidence="2">
    <location>
        <begin position="26"/>
        <end position="151"/>
    </location>
</feature>
<keyword evidence="2" id="KW-0732">Signal</keyword>
<sequence>MRRFTQVCNAVLLMTGLLVAPVASYADRGHDKGHSHRHEHHHGHYKHRDNQDDQGDHYYRQYRKDLSYAQARWLASESGLLGYHALPPGIAKNLARGKPLPPGIAKRSVPVHMRDRLPHYPGYEWKIAGDDLVLIALSTAVVTYIINDVFE</sequence>
<feature type="signal peptide" evidence="2">
    <location>
        <begin position="1"/>
        <end position="25"/>
    </location>
</feature>
<reference evidence="3" key="1">
    <citation type="submission" date="2024-02" db="EMBL/GenBank/DDBJ databases">
        <authorList>
            <consortium name="Clinical and Environmental Microbiology Branch: Whole genome sequencing antimicrobial resistance pathogens in the healthcare setting"/>
        </authorList>
    </citation>
    <scope>NUCLEOTIDE SEQUENCE</scope>
    <source>
        <strain evidence="3">2023KU-00017</strain>
    </source>
</reference>
<evidence type="ECO:0000256" key="1">
    <source>
        <dbReference type="SAM" id="MobiDB-lite"/>
    </source>
</evidence>
<evidence type="ECO:0000313" key="3">
    <source>
        <dbReference type="EMBL" id="EMO9455323.1"/>
    </source>
</evidence>
<evidence type="ECO:0008006" key="4">
    <source>
        <dbReference type="Google" id="ProtNLM"/>
    </source>
</evidence>
<dbReference type="AlphaFoldDB" id="A0AAI9HPF0"/>